<sequence length="239" mass="27800">MAEKELPKYQVIANDLLNKIQTGFYPQNTIIPPETALADKYQVSRPTMRQAISLLVNQGYLERKRKRGTLVKKVKIEQEFTHLIESYSAEMSAKGIYPKTNLLYFDEEKATPEVSKNLQLPEKAPVFKLVRLRYANDQPIVLVTTYVPKQRIPELINYNFAQESLYSTLEKYHLKVTRVVRRLEVIEADETTANLLNIAVNKPVFYFHTQGLTRDERPIEYSIAKYRGDINSFIIDVQR</sequence>
<reference evidence="5 6" key="1">
    <citation type="submission" date="2015-01" db="EMBL/GenBank/DDBJ databases">
        <title>Comparative genomics of the lactic acid bacteria isolated from the honey bee gut.</title>
        <authorList>
            <person name="Ellegaard K.M."/>
            <person name="Tamarit D."/>
            <person name="Javelind E."/>
            <person name="Olofsson T."/>
            <person name="Andersson S.G."/>
            <person name="Vasquez A."/>
        </authorList>
    </citation>
    <scope>NUCLEOTIDE SEQUENCE [LARGE SCALE GENOMIC DNA]</scope>
    <source>
        <strain evidence="5 6">Hma8</strain>
    </source>
</reference>
<dbReference type="InterPro" id="IPR000524">
    <property type="entry name" value="Tscrpt_reg_HTH_GntR"/>
</dbReference>
<dbReference type="GO" id="GO:0045892">
    <property type="term" value="P:negative regulation of DNA-templated transcription"/>
    <property type="evidence" value="ECO:0007669"/>
    <property type="project" value="TreeGrafter"/>
</dbReference>
<dbReference type="EMBL" id="JXLI01000004">
    <property type="protein sequence ID" value="KJY58479.1"/>
    <property type="molecule type" value="Genomic_DNA"/>
</dbReference>
<gene>
    <name evidence="5" type="ORF">JF74_01480</name>
</gene>
<dbReference type="SMART" id="SM00866">
    <property type="entry name" value="UTRA"/>
    <property type="match status" value="1"/>
</dbReference>
<dbReference type="SUPFAM" id="SSF64288">
    <property type="entry name" value="Chorismate lyase-like"/>
    <property type="match status" value="1"/>
</dbReference>
<name>A0A0F4LJQ9_9LACO</name>
<dbReference type="STRING" id="1218507.JF74_01480"/>
<accession>A0A0F4LJQ9</accession>
<dbReference type="SMART" id="SM00345">
    <property type="entry name" value="HTH_GNTR"/>
    <property type="match status" value="1"/>
</dbReference>
<dbReference type="OrthoDB" id="9815017at2"/>
<dbReference type="InterPro" id="IPR050679">
    <property type="entry name" value="Bact_HTH_transcr_reg"/>
</dbReference>
<keyword evidence="2" id="KW-0238">DNA-binding</keyword>
<evidence type="ECO:0000256" key="1">
    <source>
        <dbReference type="ARBA" id="ARBA00023015"/>
    </source>
</evidence>
<comment type="caution">
    <text evidence="5">The sequence shown here is derived from an EMBL/GenBank/DDBJ whole genome shotgun (WGS) entry which is preliminary data.</text>
</comment>
<dbReference type="SUPFAM" id="SSF46785">
    <property type="entry name" value="Winged helix' DNA-binding domain"/>
    <property type="match status" value="1"/>
</dbReference>
<dbReference type="CDD" id="cd07377">
    <property type="entry name" value="WHTH_GntR"/>
    <property type="match status" value="1"/>
</dbReference>
<protein>
    <submittedName>
        <fullName evidence="5">Transcriptional regulator</fullName>
    </submittedName>
</protein>
<dbReference type="GO" id="GO:0003700">
    <property type="term" value="F:DNA-binding transcription factor activity"/>
    <property type="evidence" value="ECO:0007669"/>
    <property type="project" value="InterPro"/>
</dbReference>
<dbReference type="InterPro" id="IPR028978">
    <property type="entry name" value="Chorismate_lyase_/UTRA_dom_sf"/>
</dbReference>
<organism evidence="5 6">
    <name type="scientific">Lactobacillus melliventris</name>
    <dbReference type="NCBI Taxonomy" id="1218507"/>
    <lineage>
        <taxon>Bacteria</taxon>
        <taxon>Bacillati</taxon>
        <taxon>Bacillota</taxon>
        <taxon>Bacilli</taxon>
        <taxon>Lactobacillales</taxon>
        <taxon>Lactobacillaceae</taxon>
        <taxon>Lactobacillus</taxon>
    </lineage>
</organism>
<dbReference type="PATRIC" id="fig|1218507.3.peg.306"/>
<evidence type="ECO:0000313" key="5">
    <source>
        <dbReference type="EMBL" id="KJY58479.1"/>
    </source>
</evidence>
<feature type="domain" description="HTH gntR-type" evidence="4">
    <location>
        <begin position="6"/>
        <end position="74"/>
    </location>
</feature>
<dbReference type="Gene3D" id="3.40.1410.10">
    <property type="entry name" value="Chorismate lyase-like"/>
    <property type="match status" value="1"/>
</dbReference>
<evidence type="ECO:0000256" key="2">
    <source>
        <dbReference type="ARBA" id="ARBA00023125"/>
    </source>
</evidence>
<dbReference type="Pfam" id="PF00392">
    <property type="entry name" value="GntR"/>
    <property type="match status" value="1"/>
</dbReference>
<dbReference type="PANTHER" id="PTHR44846:SF1">
    <property type="entry name" value="MANNOSYL-D-GLYCERATE TRANSPORT_METABOLISM SYSTEM REPRESSOR MNGR-RELATED"/>
    <property type="match status" value="1"/>
</dbReference>
<proteinExistence type="predicted"/>
<dbReference type="Proteomes" id="UP000033531">
    <property type="component" value="Unassembled WGS sequence"/>
</dbReference>
<dbReference type="RefSeq" id="WP_046324112.1">
    <property type="nucleotide sequence ID" value="NZ_JBHTMT010000010.1"/>
</dbReference>
<evidence type="ECO:0000256" key="3">
    <source>
        <dbReference type="ARBA" id="ARBA00023163"/>
    </source>
</evidence>
<dbReference type="HOGENOM" id="CLU_063236_2_3_9"/>
<dbReference type="GO" id="GO:0003677">
    <property type="term" value="F:DNA binding"/>
    <property type="evidence" value="ECO:0007669"/>
    <property type="project" value="UniProtKB-KW"/>
</dbReference>
<keyword evidence="1" id="KW-0805">Transcription regulation</keyword>
<dbReference type="InterPro" id="IPR036388">
    <property type="entry name" value="WH-like_DNA-bd_sf"/>
</dbReference>
<dbReference type="Pfam" id="PF07702">
    <property type="entry name" value="UTRA"/>
    <property type="match status" value="1"/>
</dbReference>
<dbReference type="AlphaFoldDB" id="A0A0F4LJQ9"/>
<dbReference type="InterPro" id="IPR036390">
    <property type="entry name" value="WH_DNA-bd_sf"/>
</dbReference>
<dbReference type="InterPro" id="IPR011663">
    <property type="entry name" value="UTRA"/>
</dbReference>
<dbReference type="PRINTS" id="PR00035">
    <property type="entry name" value="HTHGNTR"/>
</dbReference>
<evidence type="ECO:0000259" key="4">
    <source>
        <dbReference type="PROSITE" id="PS50949"/>
    </source>
</evidence>
<keyword evidence="3" id="KW-0804">Transcription</keyword>
<dbReference type="PROSITE" id="PS50949">
    <property type="entry name" value="HTH_GNTR"/>
    <property type="match status" value="1"/>
</dbReference>
<evidence type="ECO:0000313" key="6">
    <source>
        <dbReference type="Proteomes" id="UP000033531"/>
    </source>
</evidence>
<dbReference type="Gene3D" id="1.10.10.10">
    <property type="entry name" value="Winged helix-like DNA-binding domain superfamily/Winged helix DNA-binding domain"/>
    <property type="match status" value="1"/>
</dbReference>
<dbReference type="PANTHER" id="PTHR44846">
    <property type="entry name" value="MANNOSYL-D-GLYCERATE TRANSPORT/METABOLISM SYSTEM REPRESSOR MNGR-RELATED"/>
    <property type="match status" value="1"/>
</dbReference>